<accession>A0ABR3PA73</accession>
<protein>
    <submittedName>
        <fullName evidence="2">Uncharacterized protein</fullName>
    </submittedName>
</protein>
<proteinExistence type="predicted"/>
<comment type="caution">
    <text evidence="2">The sequence shown here is derived from an EMBL/GenBank/DDBJ whole genome shotgun (WGS) entry which is preliminary data.</text>
</comment>
<dbReference type="GeneID" id="95976707"/>
<dbReference type="Proteomes" id="UP001562354">
    <property type="component" value="Unassembled WGS sequence"/>
</dbReference>
<evidence type="ECO:0000313" key="2">
    <source>
        <dbReference type="EMBL" id="KAL1302635.1"/>
    </source>
</evidence>
<organism evidence="2 3">
    <name type="scientific">Neodothiora populina</name>
    <dbReference type="NCBI Taxonomy" id="2781224"/>
    <lineage>
        <taxon>Eukaryota</taxon>
        <taxon>Fungi</taxon>
        <taxon>Dikarya</taxon>
        <taxon>Ascomycota</taxon>
        <taxon>Pezizomycotina</taxon>
        <taxon>Dothideomycetes</taxon>
        <taxon>Dothideomycetidae</taxon>
        <taxon>Dothideales</taxon>
        <taxon>Dothioraceae</taxon>
        <taxon>Neodothiora</taxon>
    </lineage>
</organism>
<evidence type="ECO:0000313" key="3">
    <source>
        <dbReference type="Proteomes" id="UP001562354"/>
    </source>
</evidence>
<reference evidence="2 3" key="1">
    <citation type="submission" date="2024-07" db="EMBL/GenBank/DDBJ databases">
        <title>Draft sequence of the Neodothiora populina.</title>
        <authorList>
            <person name="Drown D.D."/>
            <person name="Schuette U.S."/>
            <person name="Buechlein A.B."/>
            <person name="Rusch D.R."/>
            <person name="Winton L.W."/>
            <person name="Adams G.A."/>
        </authorList>
    </citation>
    <scope>NUCLEOTIDE SEQUENCE [LARGE SCALE GENOMIC DNA]</scope>
    <source>
        <strain evidence="2 3">CPC 39397</strain>
    </source>
</reference>
<feature type="compositionally biased region" description="Polar residues" evidence="1">
    <location>
        <begin position="195"/>
        <end position="213"/>
    </location>
</feature>
<dbReference type="EMBL" id="JBFMKM010000012">
    <property type="protein sequence ID" value="KAL1302635.1"/>
    <property type="molecule type" value="Genomic_DNA"/>
</dbReference>
<name>A0ABR3PA73_9PEZI</name>
<feature type="region of interest" description="Disordered" evidence="1">
    <location>
        <begin position="194"/>
        <end position="213"/>
    </location>
</feature>
<gene>
    <name evidence="2" type="ORF">AAFC00_003005</name>
</gene>
<sequence>MAFNEDLGQLRLHCPAAGLSLVLSSAARLSSIDPANAATLNHLPAGPPMHDTPWVSRGRNMALLLHVRFRSTTQIGQIRCDLQNRLTAALENASIWSQLQLKPSITTTALPSVNSLDQISIALSHDCPEFGQGPSSLHRIRTGVPSSHARPPDGVPHLTLDTAYLDMDFACESTAMSGGHAPLPPESSVLVRGFSPSTGLRSHSPSQSPEPQTSDIDRVLCLVDVALRSAISKFVIKGTKVIVKETSSFRRLEDICPAMWRPGYLLAIASRAVFLPAVSHTVSHVPHDGPQSRTLSAKLELLSMQRSDVSLPWGPSSTQKLVSIRMWQTMQYGLCNVNRGAKLDSVLSAGATSCTSPERDVTRVVEGTCRFPSPIDPMMRLPTEHEDALVDAERDSSTVALIAAKDLVCQGSASNLSLSNILEWGDRLPDHEDLVGLALLDNMDEERFPVESTWDYISGNDHDKFCVFGEVNADMEEDW</sequence>
<dbReference type="RefSeq" id="XP_069198911.1">
    <property type="nucleotide sequence ID" value="XM_069348053.1"/>
</dbReference>
<evidence type="ECO:0000256" key="1">
    <source>
        <dbReference type="SAM" id="MobiDB-lite"/>
    </source>
</evidence>
<keyword evidence="3" id="KW-1185">Reference proteome</keyword>